<reference evidence="1" key="1">
    <citation type="journal article" date="2020" name="BMC Genomics">
        <title>Correction to: Identification and distribution of gene clusters required for synthesis of sphingolipid metabolism inhibitors in diverse species of the filamentous fungus Fusarium.</title>
        <authorList>
            <person name="Kim H.S."/>
            <person name="Lohmar J.M."/>
            <person name="Busman M."/>
            <person name="Brown D.W."/>
            <person name="Naumann T.A."/>
            <person name="Divon H.H."/>
            <person name="Lysoe E."/>
            <person name="Uhlig S."/>
            <person name="Proctor R.H."/>
        </authorList>
    </citation>
    <scope>NUCLEOTIDE SEQUENCE</scope>
    <source>
        <strain evidence="1">NRRL 22465</strain>
    </source>
</reference>
<evidence type="ECO:0000313" key="2">
    <source>
        <dbReference type="Proteomes" id="UP000635477"/>
    </source>
</evidence>
<dbReference type="EMBL" id="JABEYC010000681">
    <property type="protein sequence ID" value="KAF4975050.1"/>
    <property type="molecule type" value="Genomic_DNA"/>
</dbReference>
<reference evidence="1" key="2">
    <citation type="submission" date="2020-05" db="EMBL/GenBank/DDBJ databases">
        <authorList>
            <person name="Kim H.-S."/>
            <person name="Proctor R.H."/>
            <person name="Brown D.W."/>
        </authorList>
    </citation>
    <scope>NUCLEOTIDE SEQUENCE</scope>
    <source>
        <strain evidence="1">NRRL 22465</strain>
    </source>
</reference>
<accession>A0A8H4UEG2</accession>
<sequence>MNAFHENKPTATAAIDKEGLNSLLDEYNKMVFLDRLGSEGTEALVDPSIYHTTALWRLINRAAYQAARAIEKKCDKNTVHLSGRAQRISISTSDVLMRFRELPVNHGQLATETFLCPPPIKEILES</sequence>
<organism evidence="1 2">
    <name type="scientific">Fusarium zealandicum</name>
    <dbReference type="NCBI Taxonomy" id="1053134"/>
    <lineage>
        <taxon>Eukaryota</taxon>
        <taxon>Fungi</taxon>
        <taxon>Dikarya</taxon>
        <taxon>Ascomycota</taxon>
        <taxon>Pezizomycotina</taxon>
        <taxon>Sordariomycetes</taxon>
        <taxon>Hypocreomycetidae</taxon>
        <taxon>Hypocreales</taxon>
        <taxon>Nectriaceae</taxon>
        <taxon>Fusarium</taxon>
        <taxon>Fusarium staphyleae species complex</taxon>
    </lineage>
</organism>
<comment type="caution">
    <text evidence="1">The sequence shown here is derived from an EMBL/GenBank/DDBJ whole genome shotgun (WGS) entry which is preliminary data.</text>
</comment>
<dbReference type="Proteomes" id="UP000635477">
    <property type="component" value="Unassembled WGS sequence"/>
</dbReference>
<dbReference type="OrthoDB" id="5242916at2759"/>
<name>A0A8H4UEG2_9HYPO</name>
<dbReference type="AlphaFoldDB" id="A0A8H4UEG2"/>
<gene>
    <name evidence="1" type="ORF">FZEAL_8119</name>
</gene>
<keyword evidence="2" id="KW-1185">Reference proteome</keyword>
<protein>
    <submittedName>
        <fullName evidence="1">Uncharacterized protein</fullName>
    </submittedName>
</protein>
<proteinExistence type="predicted"/>
<evidence type="ECO:0000313" key="1">
    <source>
        <dbReference type="EMBL" id="KAF4975050.1"/>
    </source>
</evidence>